<evidence type="ECO:0000256" key="2">
    <source>
        <dbReference type="ARBA" id="ARBA00013194"/>
    </source>
</evidence>
<dbReference type="InterPro" id="IPR029048">
    <property type="entry name" value="HSP70_C_sf"/>
</dbReference>
<dbReference type="AlphaFoldDB" id="A0A7J6PS44"/>
<dbReference type="Pfam" id="PF00012">
    <property type="entry name" value="HSP70"/>
    <property type="match status" value="1"/>
</dbReference>
<dbReference type="PROSITE" id="PS50005">
    <property type="entry name" value="TPR"/>
    <property type="match status" value="1"/>
</dbReference>
<evidence type="ECO:0000256" key="5">
    <source>
        <dbReference type="ARBA" id="ARBA00023110"/>
    </source>
</evidence>
<protein>
    <recommendedName>
        <fullName evidence="2">peptidylprolyl isomerase</fullName>
        <ecNumber evidence="2">5.2.1.8</ecNumber>
    </recommendedName>
</protein>
<dbReference type="InterPro" id="IPR013126">
    <property type="entry name" value="Hsp_70_fam"/>
</dbReference>
<accession>A0A7J6PS44</accession>
<dbReference type="Gene3D" id="1.20.1270.10">
    <property type="match status" value="1"/>
</dbReference>
<keyword evidence="3" id="KW-0547">Nucleotide-binding</keyword>
<gene>
    <name evidence="8" type="ORF">FOZ62_027234</name>
</gene>
<dbReference type="Gene3D" id="3.90.640.10">
    <property type="entry name" value="Actin, Chain A, domain 4"/>
    <property type="match status" value="1"/>
</dbReference>
<evidence type="ECO:0000256" key="7">
    <source>
        <dbReference type="PROSITE-ProRule" id="PRU00339"/>
    </source>
</evidence>
<dbReference type="EMBL" id="JABANM010034895">
    <property type="protein sequence ID" value="KAF4698895.1"/>
    <property type="molecule type" value="Genomic_DNA"/>
</dbReference>
<keyword evidence="5" id="KW-0697">Rotamase</keyword>
<comment type="caution">
    <text evidence="8">The sequence shown here is derived from an EMBL/GenBank/DDBJ whole genome shotgun (WGS) entry which is preliminary data.</text>
</comment>
<sequence length="396" mass="44020">KFEDAAKSITAAIQDTVARVVSAAGGSLGRVELVGGGSRIPCVREAIAKAASVPSDQLGAGLDGSSCVAAGAAAVAVGVARGDTVEGIKKDVQLTDDMVDPKERELEEWMQDVHDKETSRRLAKNAFETYIYTVRDWMNGDKEGLLPKDKIAPRLDKEELWFEDGQYAEVPVSTEQYQDRLKALEEFVQSEGGAFFKAREEDRQKAEKELEARAAQEKGKEKEDHDYRKMPASERLRMAAKNKEEGNVVFKAGNLQDAVSRYARAMQHLNKAFDLSPEQQAEHDSIALSCHLNTAQCYIKMATKESDKEKAERAWEKAVDAAKDAVKINDGSAKAHYRLAFALDHLGKFDEGLTSAKRARHLAPEDKEVVRLESRLQNQIERQNAKAKKMYKKMFA</sequence>
<organism evidence="8 9">
    <name type="scientific">Perkinsus olseni</name>
    <name type="common">Perkinsus atlanticus</name>
    <dbReference type="NCBI Taxonomy" id="32597"/>
    <lineage>
        <taxon>Eukaryota</taxon>
        <taxon>Sar</taxon>
        <taxon>Alveolata</taxon>
        <taxon>Perkinsozoa</taxon>
        <taxon>Perkinsea</taxon>
        <taxon>Perkinsida</taxon>
        <taxon>Perkinsidae</taxon>
        <taxon>Perkinsus</taxon>
    </lineage>
</organism>
<dbReference type="InterPro" id="IPR018181">
    <property type="entry name" value="Heat_shock_70_CS"/>
</dbReference>
<dbReference type="PROSITE" id="PS01036">
    <property type="entry name" value="HSP70_3"/>
    <property type="match status" value="1"/>
</dbReference>
<evidence type="ECO:0000313" key="8">
    <source>
        <dbReference type="EMBL" id="KAF4698895.1"/>
    </source>
</evidence>
<dbReference type="InterPro" id="IPR011990">
    <property type="entry name" value="TPR-like_helical_dom_sf"/>
</dbReference>
<dbReference type="SUPFAM" id="SSF100934">
    <property type="entry name" value="Heat shock protein 70kD (HSP70), C-terminal subdomain"/>
    <property type="match status" value="1"/>
</dbReference>
<keyword evidence="4" id="KW-0067">ATP-binding</keyword>
<dbReference type="SUPFAM" id="SSF53067">
    <property type="entry name" value="Actin-like ATPase domain"/>
    <property type="match status" value="1"/>
</dbReference>
<dbReference type="PANTHER" id="PTHR46512">
    <property type="entry name" value="PEPTIDYLPROLYL ISOMERASE"/>
    <property type="match status" value="1"/>
</dbReference>
<keyword evidence="7" id="KW-0802">TPR repeat</keyword>
<proteinExistence type="predicted"/>
<dbReference type="GO" id="GO:0005524">
    <property type="term" value="F:ATP binding"/>
    <property type="evidence" value="ECO:0007669"/>
    <property type="project" value="UniProtKB-KW"/>
</dbReference>
<reference evidence="8 9" key="1">
    <citation type="submission" date="2020-04" db="EMBL/GenBank/DDBJ databases">
        <title>Perkinsus olseni comparative genomics.</title>
        <authorList>
            <person name="Bogema D.R."/>
        </authorList>
    </citation>
    <scope>NUCLEOTIDE SEQUENCE [LARGE SCALE GENOMIC DNA]</scope>
    <source>
        <strain evidence="8">ATCC PRA-205</strain>
    </source>
</reference>
<dbReference type="EC" id="5.2.1.8" evidence="2"/>
<dbReference type="InterPro" id="IPR043129">
    <property type="entry name" value="ATPase_NBD"/>
</dbReference>
<dbReference type="InterPro" id="IPR019734">
    <property type="entry name" value="TPR_rpt"/>
</dbReference>
<name>A0A7J6PS44_PEROL</name>
<dbReference type="GO" id="GO:0003755">
    <property type="term" value="F:peptidyl-prolyl cis-trans isomerase activity"/>
    <property type="evidence" value="ECO:0007669"/>
    <property type="project" value="UniProtKB-EC"/>
</dbReference>
<dbReference type="SMART" id="SM00028">
    <property type="entry name" value="TPR"/>
    <property type="match status" value="2"/>
</dbReference>
<evidence type="ECO:0000256" key="1">
    <source>
        <dbReference type="ARBA" id="ARBA00000971"/>
    </source>
</evidence>
<evidence type="ECO:0000313" key="9">
    <source>
        <dbReference type="Proteomes" id="UP000574390"/>
    </source>
</evidence>
<dbReference type="Proteomes" id="UP000574390">
    <property type="component" value="Unassembled WGS sequence"/>
</dbReference>
<feature type="repeat" description="TPR" evidence="7">
    <location>
        <begin position="246"/>
        <end position="279"/>
    </location>
</feature>
<evidence type="ECO:0000256" key="3">
    <source>
        <dbReference type="ARBA" id="ARBA00022741"/>
    </source>
</evidence>
<keyword evidence="6" id="KW-0413">Isomerase</keyword>
<dbReference type="SUPFAM" id="SSF48452">
    <property type="entry name" value="TPR-like"/>
    <property type="match status" value="1"/>
</dbReference>
<dbReference type="InterPro" id="IPR050754">
    <property type="entry name" value="FKBP4/5/8-like"/>
</dbReference>
<evidence type="ECO:0000256" key="4">
    <source>
        <dbReference type="ARBA" id="ARBA00022840"/>
    </source>
</evidence>
<dbReference type="Gene3D" id="1.25.40.10">
    <property type="entry name" value="Tetratricopeptide repeat domain"/>
    <property type="match status" value="1"/>
</dbReference>
<feature type="non-terminal residue" evidence="8">
    <location>
        <position position="1"/>
    </location>
</feature>
<dbReference type="PANTHER" id="PTHR46512:SF9">
    <property type="entry name" value="PEPTIDYLPROLYL ISOMERASE"/>
    <property type="match status" value="1"/>
</dbReference>
<evidence type="ECO:0000256" key="6">
    <source>
        <dbReference type="ARBA" id="ARBA00023235"/>
    </source>
</evidence>
<dbReference type="GO" id="GO:0140662">
    <property type="term" value="F:ATP-dependent protein folding chaperone"/>
    <property type="evidence" value="ECO:0007669"/>
    <property type="project" value="InterPro"/>
</dbReference>
<comment type="catalytic activity">
    <reaction evidence="1">
        <text>[protein]-peptidylproline (omega=180) = [protein]-peptidylproline (omega=0)</text>
        <dbReference type="Rhea" id="RHEA:16237"/>
        <dbReference type="Rhea" id="RHEA-COMP:10747"/>
        <dbReference type="Rhea" id="RHEA-COMP:10748"/>
        <dbReference type="ChEBI" id="CHEBI:83833"/>
        <dbReference type="ChEBI" id="CHEBI:83834"/>
        <dbReference type="EC" id="5.2.1.8"/>
    </reaction>
</comment>
<dbReference type="Gene3D" id="3.30.420.40">
    <property type="match status" value="2"/>
</dbReference>